<reference evidence="3 4" key="1">
    <citation type="submission" date="2019-02" db="EMBL/GenBank/DDBJ databases">
        <title>Deep-cultivation of Planctomycetes and their phenomic and genomic characterization uncovers novel biology.</title>
        <authorList>
            <person name="Wiegand S."/>
            <person name="Jogler M."/>
            <person name="Boedeker C."/>
            <person name="Pinto D."/>
            <person name="Vollmers J."/>
            <person name="Rivas-Marin E."/>
            <person name="Kohn T."/>
            <person name="Peeters S.H."/>
            <person name="Heuer A."/>
            <person name="Rast P."/>
            <person name="Oberbeckmann S."/>
            <person name="Bunk B."/>
            <person name="Jeske O."/>
            <person name="Meyerdierks A."/>
            <person name="Storesund J.E."/>
            <person name="Kallscheuer N."/>
            <person name="Luecker S."/>
            <person name="Lage O.M."/>
            <person name="Pohl T."/>
            <person name="Merkel B.J."/>
            <person name="Hornburger P."/>
            <person name="Mueller R.-W."/>
            <person name="Bruemmer F."/>
            <person name="Labrenz M."/>
            <person name="Spormann A.M."/>
            <person name="Op den Camp H."/>
            <person name="Overmann J."/>
            <person name="Amann R."/>
            <person name="Jetten M.S.M."/>
            <person name="Mascher T."/>
            <person name="Medema M.H."/>
            <person name="Devos D.P."/>
            <person name="Kaster A.-K."/>
            <person name="Ovreas L."/>
            <person name="Rohde M."/>
            <person name="Galperin M.Y."/>
            <person name="Jogler C."/>
        </authorList>
    </citation>
    <scope>NUCLEOTIDE SEQUENCE [LARGE SCALE GENOMIC DNA]</scope>
    <source>
        <strain evidence="3 4">Pan216</strain>
    </source>
</reference>
<dbReference type="Gene3D" id="3.60.21.10">
    <property type="match status" value="1"/>
</dbReference>
<dbReference type="Pfam" id="PF00149">
    <property type="entry name" value="Metallophos"/>
    <property type="match status" value="1"/>
</dbReference>
<keyword evidence="4" id="KW-1185">Reference proteome</keyword>
<dbReference type="RefSeq" id="WP_145260860.1">
    <property type="nucleotide sequence ID" value="NZ_CP036279.1"/>
</dbReference>
<protein>
    <submittedName>
        <fullName evidence="3">Putative metallophosphoesterase YhaO</fullName>
    </submittedName>
</protein>
<name>A0A518B8V7_9BACT</name>
<dbReference type="KEGG" id="knv:Pan216_42890"/>
<dbReference type="SUPFAM" id="SSF56300">
    <property type="entry name" value="Metallo-dependent phosphatases"/>
    <property type="match status" value="1"/>
</dbReference>
<accession>A0A518B8V7</accession>
<organism evidence="3 4">
    <name type="scientific">Kolteria novifilia</name>
    <dbReference type="NCBI Taxonomy" id="2527975"/>
    <lineage>
        <taxon>Bacteria</taxon>
        <taxon>Pseudomonadati</taxon>
        <taxon>Planctomycetota</taxon>
        <taxon>Planctomycetia</taxon>
        <taxon>Kolteriales</taxon>
        <taxon>Kolteriaceae</taxon>
        <taxon>Kolteria</taxon>
    </lineage>
</organism>
<dbReference type="CDD" id="cd00840">
    <property type="entry name" value="MPP_Mre11_N"/>
    <property type="match status" value="1"/>
</dbReference>
<dbReference type="InterPro" id="IPR004843">
    <property type="entry name" value="Calcineurin-like_PHP"/>
</dbReference>
<evidence type="ECO:0000256" key="1">
    <source>
        <dbReference type="ARBA" id="ARBA00022801"/>
    </source>
</evidence>
<dbReference type="InterPro" id="IPR050535">
    <property type="entry name" value="DNA_Repair-Maintenance_Comp"/>
</dbReference>
<dbReference type="PIRSF" id="PIRSF033091">
    <property type="entry name" value="Pesterase_YhaO"/>
    <property type="match status" value="1"/>
</dbReference>
<proteinExistence type="predicted"/>
<dbReference type="GO" id="GO:0016787">
    <property type="term" value="F:hydrolase activity"/>
    <property type="evidence" value="ECO:0007669"/>
    <property type="project" value="UniProtKB-KW"/>
</dbReference>
<dbReference type="AlphaFoldDB" id="A0A518B8V7"/>
<dbReference type="InterPro" id="IPR029052">
    <property type="entry name" value="Metallo-depent_PP-like"/>
</dbReference>
<dbReference type="EMBL" id="CP036279">
    <property type="protein sequence ID" value="QDU63409.1"/>
    <property type="molecule type" value="Genomic_DNA"/>
</dbReference>
<evidence type="ECO:0000259" key="2">
    <source>
        <dbReference type="Pfam" id="PF00149"/>
    </source>
</evidence>
<dbReference type="InterPro" id="IPR014576">
    <property type="entry name" value="Pesterase_YhaO"/>
</dbReference>
<dbReference type="PANTHER" id="PTHR30337:SF7">
    <property type="entry name" value="PHOSPHOESTERASE"/>
    <property type="match status" value="1"/>
</dbReference>
<evidence type="ECO:0000313" key="4">
    <source>
        <dbReference type="Proteomes" id="UP000317093"/>
    </source>
</evidence>
<sequence>MFQFLHAADIHLDSPLLGLERYEGAPVERIRGATRRALERLVALALEEKVAFVLIAGDLYDGDWRDVNTGLFFVDQMRKLREAEIPVYVIAGNHDAANRMTKTLRLPENVHFFLSDRPETKHLPDVDVAIHGQSFAKAAITEDLSSSYPAAEPNCFNIGMLHTCATGSDAHARYAPCTVEGLESRGYDYWALGHIHKREILCRHPHILFPGNVQGRHIRESGPKGCTLVTVDQREVTHWKHRSVDVMRWETCSVDIADWTDPHELLEETSERFRQLLDAAEGRALAVRIRVVGAGPVHAKLISRPGYWTDQIRSTALDVSGGEVWIEKIAFRTSAARTADAERSREGPLGELATIIVALKQEDGQLENLAGSLEPLLTQLKKDVREQGSLPLDNPSELLRDLLPSVETTLWDRLLNEGEAE</sequence>
<dbReference type="Proteomes" id="UP000317093">
    <property type="component" value="Chromosome"/>
</dbReference>
<evidence type="ECO:0000313" key="3">
    <source>
        <dbReference type="EMBL" id="QDU63409.1"/>
    </source>
</evidence>
<keyword evidence="1" id="KW-0378">Hydrolase</keyword>
<gene>
    <name evidence="3" type="primary">yhaO</name>
    <name evidence="3" type="ORF">Pan216_42890</name>
</gene>
<dbReference type="OrthoDB" id="9773856at2"/>
<feature type="domain" description="Calcineurin-like phosphoesterase" evidence="2">
    <location>
        <begin position="3"/>
        <end position="197"/>
    </location>
</feature>
<dbReference type="InterPro" id="IPR041796">
    <property type="entry name" value="Mre11_N"/>
</dbReference>
<dbReference type="PANTHER" id="PTHR30337">
    <property type="entry name" value="COMPONENT OF ATP-DEPENDENT DSDNA EXONUCLEASE"/>
    <property type="match status" value="1"/>
</dbReference>